<keyword evidence="4" id="KW-1185">Reference proteome</keyword>
<reference evidence="3 4" key="1">
    <citation type="submission" date="2014-01" db="EMBL/GenBank/DDBJ databases">
        <title>Sulfitobacter sp. H3 (MCCC 1A00686) Genome Sequencing.</title>
        <authorList>
            <person name="Lai Q."/>
            <person name="Hong Z."/>
        </authorList>
    </citation>
    <scope>NUCLEOTIDE SEQUENCE [LARGE SCALE GENOMIC DNA]</scope>
    <source>
        <strain evidence="3 4">H3</strain>
    </source>
</reference>
<proteinExistence type="predicted"/>
<dbReference type="OrthoDB" id="9770043at2"/>
<feature type="signal peptide" evidence="1">
    <location>
        <begin position="1"/>
        <end position="25"/>
    </location>
</feature>
<dbReference type="InterPro" id="IPR011042">
    <property type="entry name" value="6-blade_b-propeller_TolB-like"/>
</dbReference>
<dbReference type="PANTHER" id="PTHR19328">
    <property type="entry name" value="HEDGEHOG-INTERACTING PROTEIN"/>
    <property type="match status" value="1"/>
</dbReference>
<dbReference type="InterPro" id="IPR012938">
    <property type="entry name" value="Glc/Sorbosone_DH"/>
</dbReference>
<dbReference type="Proteomes" id="UP000027746">
    <property type="component" value="Unassembled WGS sequence"/>
</dbReference>
<feature type="domain" description="Glucose/Sorbosone dehydrogenase" evidence="2">
    <location>
        <begin position="42"/>
        <end position="368"/>
    </location>
</feature>
<dbReference type="RefSeq" id="WP_037920400.1">
    <property type="nucleotide sequence ID" value="NZ_CP054599.1"/>
</dbReference>
<feature type="chain" id="PRO_5001690282" description="Glucose/Sorbosone dehydrogenase domain-containing protein" evidence="1">
    <location>
        <begin position="26"/>
        <end position="371"/>
    </location>
</feature>
<comment type="caution">
    <text evidence="3">The sequence shown here is derived from an EMBL/GenBank/DDBJ whole genome shotgun (WGS) entry which is preliminary data.</text>
</comment>
<name>A0A073J6I7_9RHOB</name>
<evidence type="ECO:0000259" key="2">
    <source>
        <dbReference type="Pfam" id="PF07995"/>
    </source>
</evidence>
<evidence type="ECO:0000313" key="3">
    <source>
        <dbReference type="EMBL" id="KEJ97514.1"/>
    </source>
</evidence>
<dbReference type="SUPFAM" id="SSF50952">
    <property type="entry name" value="Soluble quinoprotein glucose dehydrogenase"/>
    <property type="match status" value="1"/>
</dbReference>
<dbReference type="PANTHER" id="PTHR19328:SF75">
    <property type="entry name" value="ALDOSE SUGAR DEHYDROGENASE YLII"/>
    <property type="match status" value="1"/>
</dbReference>
<dbReference type="AlphaFoldDB" id="A0A073J6I7"/>
<protein>
    <recommendedName>
        <fullName evidence="2">Glucose/Sorbosone dehydrogenase domain-containing protein</fullName>
    </recommendedName>
</protein>
<organism evidence="3 4">
    <name type="scientific">Pseudosulfitobacter pseudonitzschiae</name>
    <dbReference type="NCBI Taxonomy" id="1402135"/>
    <lineage>
        <taxon>Bacteria</taxon>
        <taxon>Pseudomonadati</taxon>
        <taxon>Pseudomonadota</taxon>
        <taxon>Alphaproteobacteria</taxon>
        <taxon>Rhodobacterales</taxon>
        <taxon>Roseobacteraceae</taxon>
        <taxon>Pseudosulfitobacter</taxon>
    </lineage>
</organism>
<sequence>MMRLFTILCVLWGFGTVSGVPQAQAQETSAGPVTFSAQVQDLDTPWAFDFLPEGGILVTERAGTLWHVRPDGSRVAVTGVPEVAASGQGGLLDVTLPRDFADSRTVLLTYAKPQDGGGAGTALAAGVLSADGSSLGDVQVLFEMKPGNQGGRHFGSRVVEGADGTLFVTMGDRGKGPLAQDLSQHNGKVVRVMRDGSVPSDNPFAAQSDALPDIWSFGHRNTQGAALDADGRLWVVEHGAKGGDEVNLTVKGVNYGWPVISYGRNYNGTKIGEGTEKDGMQQPAHYWDPSIAPSGAMFYDGDMFPDWKGNLFVGALKFNYISRLQIDGDAAQEVEQIKAPETARVRDIQTAPDGSIWFLSVTDGTLYRMAL</sequence>
<keyword evidence="1" id="KW-0732">Signal</keyword>
<accession>A0A073J6I7</accession>
<dbReference type="EMBL" id="JAMD01000001">
    <property type="protein sequence ID" value="KEJ97514.1"/>
    <property type="molecule type" value="Genomic_DNA"/>
</dbReference>
<dbReference type="GeneID" id="68870046"/>
<gene>
    <name evidence="3" type="ORF">SUH3_00600</name>
</gene>
<dbReference type="Gene3D" id="2.120.10.30">
    <property type="entry name" value="TolB, C-terminal domain"/>
    <property type="match status" value="1"/>
</dbReference>
<evidence type="ECO:0000256" key="1">
    <source>
        <dbReference type="SAM" id="SignalP"/>
    </source>
</evidence>
<dbReference type="InterPro" id="IPR011041">
    <property type="entry name" value="Quinoprot_gluc/sorb_DH_b-prop"/>
</dbReference>
<dbReference type="Pfam" id="PF07995">
    <property type="entry name" value="GSDH"/>
    <property type="match status" value="1"/>
</dbReference>
<evidence type="ECO:0000313" key="4">
    <source>
        <dbReference type="Proteomes" id="UP000027746"/>
    </source>
</evidence>